<accession>E3RKH3</accession>
<gene>
    <name evidence="2" type="ORF">PTT_08734</name>
</gene>
<feature type="compositionally biased region" description="Low complexity" evidence="1">
    <location>
        <begin position="99"/>
        <end position="117"/>
    </location>
</feature>
<feature type="compositionally biased region" description="Low complexity" evidence="1">
    <location>
        <begin position="128"/>
        <end position="156"/>
    </location>
</feature>
<dbReference type="eggNOG" id="ENOG502R7WA">
    <property type="taxonomic scope" value="Eukaryota"/>
</dbReference>
<reference evidence="2 3" key="1">
    <citation type="journal article" date="2010" name="Genome Biol.">
        <title>A first genome assembly of the barley fungal pathogen Pyrenophora teres f. teres.</title>
        <authorList>
            <person name="Ellwood S.R."/>
            <person name="Liu Z."/>
            <person name="Syme R.A."/>
            <person name="Lai Z."/>
            <person name="Hane J.K."/>
            <person name="Keiper F."/>
            <person name="Moffat C.S."/>
            <person name="Oliver R.P."/>
            <person name="Friesen T.L."/>
        </authorList>
    </citation>
    <scope>NUCLEOTIDE SEQUENCE [LARGE SCALE GENOMIC DNA]</scope>
    <source>
        <strain evidence="2 3">0-1</strain>
    </source>
</reference>
<evidence type="ECO:0000313" key="2">
    <source>
        <dbReference type="EMBL" id="EFQ93783.1"/>
    </source>
</evidence>
<organism evidence="3">
    <name type="scientific">Pyrenophora teres f. teres (strain 0-1)</name>
    <name type="common">Barley net blotch fungus</name>
    <name type="synonym">Drechslera teres f. teres</name>
    <dbReference type="NCBI Taxonomy" id="861557"/>
    <lineage>
        <taxon>Eukaryota</taxon>
        <taxon>Fungi</taxon>
        <taxon>Dikarya</taxon>
        <taxon>Ascomycota</taxon>
        <taxon>Pezizomycotina</taxon>
        <taxon>Dothideomycetes</taxon>
        <taxon>Pleosporomycetidae</taxon>
        <taxon>Pleosporales</taxon>
        <taxon>Pleosporineae</taxon>
        <taxon>Pleosporaceae</taxon>
        <taxon>Pyrenophora</taxon>
    </lineage>
</organism>
<keyword evidence="3" id="KW-1185">Reference proteome</keyword>
<feature type="compositionally biased region" description="Basic and acidic residues" evidence="1">
    <location>
        <begin position="176"/>
        <end position="198"/>
    </location>
</feature>
<dbReference type="HOGENOM" id="CLU_886137_0_0_1"/>
<dbReference type="KEGG" id="pte:PTT_08734"/>
<feature type="compositionally biased region" description="Low complexity" evidence="1">
    <location>
        <begin position="36"/>
        <end position="46"/>
    </location>
</feature>
<dbReference type="EMBL" id="GL533639">
    <property type="protein sequence ID" value="EFQ93783.1"/>
    <property type="molecule type" value="Genomic_DNA"/>
</dbReference>
<feature type="region of interest" description="Disordered" evidence="1">
    <location>
        <begin position="13"/>
        <end position="211"/>
    </location>
</feature>
<evidence type="ECO:0000313" key="3">
    <source>
        <dbReference type="Proteomes" id="UP000001067"/>
    </source>
</evidence>
<dbReference type="OrthoDB" id="3799742at2759"/>
<sequence>MFPSVKDRARQLFGEAAFPSDVPTPPPVATGRRGAPPKAAVASKPSPELKTPAKVSRTRNAPPPVEETPKPIGAWPSPLEQFRARRAQPEKISPPPSPSKQTPKSAAASKPASSAPPKAEKTEKSSSSKKTTSQTKLPAPAKAAAPPKKVTEPKAVPLKKKPEPKPAPKLAPKPAPEPKKQSRPKPETRISSRPKMERSSSSSSLEDDEYGQLRTACLREVSKVTGLKGKNLAISLRQRSSGEWYAALKDVNADKYLKMWMNRDKTFETQEEALEAYLIFAKKMNTDTKLFGPMSPKLGKSKGSFF</sequence>
<evidence type="ECO:0008006" key="4">
    <source>
        <dbReference type="Google" id="ProtNLM"/>
    </source>
</evidence>
<evidence type="ECO:0000256" key="1">
    <source>
        <dbReference type="SAM" id="MobiDB-lite"/>
    </source>
</evidence>
<name>E3RKH3_PYRTT</name>
<protein>
    <recommendedName>
        <fullName evidence="4">AP2 domain containing protein</fullName>
    </recommendedName>
</protein>
<dbReference type="Proteomes" id="UP000001067">
    <property type="component" value="Unassembled WGS sequence"/>
</dbReference>
<proteinExistence type="predicted"/>
<dbReference type="AlphaFoldDB" id="E3RKH3"/>